<gene>
    <name evidence="9" type="ORF">GCM10020369_26680</name>
</gene>
<keyword evidence="4" id="KW-0548">Nucleotidyltransferase</keyword>
<dbReference type="Pfam" id="PF13177">
    <property type="entry name" value="DNA_pol3_delta2"/>
    <property type="match status" value="1"/>
</dbReference>
<keyword evidence="5" id="KW-0235">DNA replication</keyword>
<dbReference type="InterPro" id="IPR004622">
    <property type="entry name" value="DNA_pol_HolB"/>
</dbReference>
<evidence type="ECO:0000256" key="2">
    <source>
        <dbReference type="ARBA" id="ARBA00014363"/>
    </source>
</evidence>
<protein>
    <recommendedName>
        <fullName evidence="2">DNA polymerase III subunit delta'</fullName>
        <ecNumber evidence="1">2.7.7.7</ecNumber>
    </recommendedName>
</protein>
<feature type="domain" description="AAA+ ATPase" evidence="8">
    <location>
        <begin position="45"/>
        <end position="185"/>
    </location>
</feature>
<evidence type="ECO:0000256" key="6">
    <source>
        <dbReference type="ARBA" id="ARBA00022932"/>
    </source>
</evidence>
<dbReference type="InterPro" id="IPR008921">
    <property type="entry name" value="DNA_pol3_clamp-load_cplx_C"/>
</dbReference>
<comment type="catalytic activity">
    <reaction evidence="7">
        <text>DNA(n) + a 2'-deoxyribonucleoside 5'-triphosphate = DNA(n+1) + diphosphate</text>
        <dbReference type="Rhea" id="RHEA:22508"/>
        <dbReference type="Rhea" id="RHEA-COMP:17339"/>
        <dbReference type="Rhea" id="RHEA-COMP:17340"/>
        <dbReference type="ChEBI" id="CHEBI:33019"/>
        <dbReference type="ChEBI" id="CHEBI:61560"/>
        <dbReference type="ChEBI" id="CHEBI:173112"/>
        <dbReference type="EC" id="2.7.7.7"/>
    </reaction>
</comment>
<dbReference type="SUPFAM" id="SSF52540">
    <property type="entry name" value="P-loop containing nucleoside triphosphate hydrolases"/>
    <property type="match status" value="1"/>
</dbReference>
<comment type="caution">
    <text evidence="9">The sequence shown here is derived from an EMBL/GenBank/DDBJ whole genome shotgun (WGS) entry which is preliminary data.</text>
</comment>
<evidence type="ECO:0000256" key="7">
    <source>
        <dbReference type="ARBA" id="ARBA00049244"/>
    </source>
</evidence>
<evidence type="ECO:0000256" key="5">
    <source>
        <dbReference type="ARBA" id="ARBA00022705"/>
    </source>
</evidence>
<evidence type="ECO:0000256" key="4">
    <source>
        <dbReference type="ARBA" id="ARBA00022695"/>
    </source>
</evidence>
<sequence>MTAVALVPGVFADVVGQDDAVTVLARASAAAGRIVAGEPVPPGEMTHAWLFTGPPGSGRSVAARAFAAALQCPRGGCGECNECHTTLGGTHADVRIVAPEGLSIGVSDMRALVLRAASSPSGGRWQVVLVEDADRLTEAASNALLKAVEEPTDRTVFLLCAPSAHPDDVSVTIRSRCRVVPLRTPSASAVADVLARRDGVDETTARWAAAVAQGHVGRARRLARDADAQARRRAVLAVPRSLSNISACYDAAEALIAASEAEAAAATEGQAAAEKANLERALGAGGTGKGATAATRGTAGQIKELERKQKSRATRAQRDALDRALVDLAAFYRDVLMVRLGAAVPLVHVDIEDVVRAAAARWEPESVLRRIEAVLRCRTALEENVKPRIAVEALMVTLFEG</sequence>
<dbReference type="SMART" id="SM00382">
    <property type="entry name" value="AAA"/>
    <property type="match status" value="1"/>
</dbReference>
<dbReference type="RefSeq" id="WP_345728372.1">
    <property type="nucleotide sequence ID" value="NZ_BAAAYN010000017.1"/>
</dbReference>
<dbReference type="PANTHER" id="PTHR11669">
    <property type="entry name" value="REPLICATION FACTOR C / DNA POLYMERASE III GAMMA-TAU SUBUNIT"/>
    <property type="match status" value="1"/>
</dbReference>
<accession>A0ABP6SXU2</accession>
<dbReference type="SUPFAM" id="SSF48019">
    <property type="entry name" value="post-AAA+ oligomerization domain-like"/>
    <property type="match status" value="1"/>
</dbReference>
<reference evidence="10" key="1">
    <citation type="journal article" date="2019" name="Int. J. Syst. Evol. Microbiol.">
        <title>The Global Catalogue of Microorganisms (GCM) 10K type strain sequencing project: providing services to taxonomists for standard genome sequencing and annotation.</title>
        <authorList>
            <consortium name="The Broad Institute Genomics Platform"/>
            <consortium name="The Broad Institute Genome Sequencing Center for Infectious Disease"/>
            <person name="Wu L."/>
            <person name="Ma J."/>
        </authorList>
    </citation>
    <scope>NUCLEOTIDE SEQUENCE [LARGE SCALE GENOMIC DNA]</scope>
    <source>
        <strain evidence="10">JCM 9458</strain>
    </source>
</reference>
<evidence type="ECO:0000259" key="8">
    <source>
        <dbReference type="SMART" id="SM00382"/>
    </source>
</evidence>
<dbReference type="EMBL" id="BAAAYN010000017">
    <property type="protein sequence ID" value="GAA3386763.1"/>
    <property type="molecule type" value="Genomic_DNA"/>
</dbReference>
<dbReference type="Gene3D" id="3.40.50.300">
    <property type="entry name" value="P-loop containing nucleotide triphosphate hydrolases"/>
    <property type="match status" value="1"/>
</dbReference>
<keyword evidence="3" id="KW-0808">Transferase</keyword>
<evidence type="ECO:0000256" key="1">
    <source>
        <dbReference type="ARBA" id="ARBA00012417"/>
    </source>
</evidence>
<dbReference type="Pfam" id="PF09115">
    <property type="entry name" value="DNApol3-delta_C"/>
    <property type="match status" value="1"/>
</dbReference>
<dbReference type="PANTHER" id="PTHR11669:SF8">
    <property type="entry name" value="DNA POLYMERASE III SUBUNIT DELTA"/>
    <property type="match status" value="1"/>
</dbReference>
<dbReference type="Proteomes" id="UP001501676">
    <property type="component" value="Unassembled WGS sequence"/>
</dbReference>
<evidence type="ECO:0000256" key="3">
    <source>
        <dbReference type="ARBA" id="ARBA00022679"/>
    </source>
</evidence>
<dbReference type="EC" id="2.7.7.7" evidence="1"/>
<dbReference type="NCBIfam" id="TIGR00678">
    <property type="entry name" value="holB"/>
    <property type="match status" value="1"/>
</dbReference>
<proteinExistence type="predicted"/>
<name>A0ABP6SXU2_9ACTN</name>
<keyword evidence="10" id="KW-1185">Reference proteome</keyword>
<dbReference type="InterPro" id="IPR015199">
    <property type="entry name" value="DNA_pol_III_delta_C"/>
</dbReference>
<dbReference type="NCBIfam" id="NF005926">
    <property type="entry name" value="PRK07940.1"/>
    <property type="match status" value="1"/>
</dbReference>
<dbReference type="InterPro" id="IPR003593">
    <property type="entry name" value="AAA+_ATPase"/>
</dbReference>
<evidence type="ECO:0000313" key="10">
    <source>
        <dbReference type="Proteomes" id="UP001501676"/>
    </source>
</evidence>
<dbReference type="InterPro" id="IPR050238">
    <property type="entry name" value="DNA_Rep/Repair_Clamp_Loader"/>
</dbReference>
<evidence type="ECO:0000313" key="9">
    <source>
        <dbReference type="EMBL" id="GAA3386763.1"/>
    </source>
</evidence>
<dbReference type="InterPro" id="IPR027417">
    <property type="entry name" value="P-loop_NTPase"/>
</dbReference>
<keyword evidence="6" id="KW-0239">DNA-directed DNA polymerase</keyword>
<organism evidence="9 10">
    <name type="scientific">Cryptosporangium minutisporangium</name>
    <dbReference type="NCBI Taxonomy" id="113569"/>
    <lineage>
        <taxon>Bacteria</taxon>
        <taxon>Bacillati</taxon>
        <taxon>Actinomycetota</taxon>
        <taxon>Actinomycetes</taxon>
        <taxon>Cryptosporangiales</taxon>
        <taxon>Cryptosporangiaceae</taxon>
        <taxon>Cryptosporangium</taxon>
    </lineage>
</organism>